<gene>
    <name evidence="2" type="ORF">O181_005031</name>
</gene>
<feature type="region of interest" description="Disordered" evidence="1">
    <location>
        <begin position="51"/>
        <end position="170"/>
    </location>
</feature>
<proteinExistence type="predicted"/>
<feature type="compositionally biased region" description="Basic and acidic residues" evidence="1">
    <location>
        <begin position="95"/>
        <end position="111"/>
    </location>
</feature>
<comment type="caution">
    <text evidence="2">The sequence shown here is derived from an EMBL/GenBank/DDBJ whole genome shotgun (WGS) entry which is preliminary data.</text>
</comment>
<sequence length="199" mass="22080">MANIIQNSAEDSPGHHLKELLRKNSSKGAHALSFVSGSGSSLATIGRRLLGSSSSTLKQRDPEVDSIDTLHLAQSSVKGKKREELTPTSRKGKEKQRLGERFRNRQPREIDQVGPSRTSTPNSLRAALKPTTLEESDSQSSTEEEESDSDSNLYRAEPFSHHDGPFDENCPVCRKKALRKLVTRNMRRKRSIDLDGSIS</sequence>
<dbReference type="Proteomes" id="UP000765509">
    <property type="component" value="Unassembled WGS sequence"/>
</dbReference>
<dbReference type="EMBL" id="AVOT02001011">
    <property type="protein sequence ID" value="MBW0465316.1"/>
    <property type="molecule type" value="Genomic_DNA"/>
</dbReference>
<accession>A0A9Q3BGL1</accession>
<protein>
    <submittedName>
        <fullName evidence="2">Uncharacterized protein</fullName>
    </submittedName>
</protein>
<keyword evidence="3" id="KW-1185">Reference proteome</keyword>
<organism evidence="2 3">
    <name type="scientific">Austropuccinia psidii MF-1</name>
    <dbReference type="NCBI Taxonomy" id="1389203"/>
    <lineage>
        <taxon>Eukaryota</taxon>
        <taxon>Fungi</taxon>
        <taxon>Dikarya</taxon>
        <taxon>Basidiomycota</taxon>
        <taxon>Pucciniomycotina</taxon>
        <taxon>Pucciniomycetes</taxon>
        <taxon>Pucciniales</taxon>
        <taxon>Sphaerophragmiaceae</taxon>
        <taxon>Austropuccinia</taxon>
    </lineage>
</organism>
<dbReference type="AlphaFoldDB" id="A0A9Q3BGL1"/>
<feature type="compositionally biased region" description="Acidic residues" evidence="1">
    <location>
        <begin position="134"/>
        <end position="149"/>
    </location>
</feature>
<reference evidence="2" key="1">
    <citation type="submission" date="2021-03" db="EMBL/GenBank/DDBJ databases">
        <title>Draft genome sequence of rust myrtle Austropuccinia psidii MF-1, a brazilian biotype.</title>
        <authorList>
            <person name="Quecine M.C."/>
            <person name="Pachon D.M.R."/>
            <person name="Bonatelli M.L."/>
            <person name="Correr F.H."/>
            <person name="Franceschini L.M."/>
            <person name="Leite T.F."/>
            <person name="Margarido G.R.A."/>
            <person name="Almeida C.A."/>
            <person name="Ferrarezi J.A."/>
            <person name="Labate C.A."/>
        </authorList>
    </citation>
    <scope>NUCLEOTIDE SEQUENCE</scope>
    <source>
        <strain evidence="2">MF-1</strain>
    </source>
</reference>
<evidence type="ECO:0000313" key="2">
    <source>
        <dbReference type="EMBL" id="MBW0465316.1"/>
    </source>
</evidence>
<evidence type="ECO:0000313" key="3">
    <source>
        <dbReference type="Proteomes" id="UP000765509"/>
    </source>
</evidence>
<evidence type="ECO:0000256" key="1">
    <source>
        <dbReference type="SAM" id="MobiDB-lite"/>
    </source>
</evidence>
<name>A0A9Q3BGL1_9BASI</name>